<gene>
    <name evidence="1" type="ORF">HH1059_13880</name>
</gene>
<reference evidence="1" key="1">
    <citation type="submission" date="2016-02" db="EMBL/GenBank/DDBJ databases">
        <title>Halorhodospira halochloris DSM-1059 complete genome, version 2.</title>
        <authorList>
            <person name="Tsukatani Y."/>
        </authorList>
    </citation>
    <scope>NUCLEOTIDE SEQUENCE</scope>
    <source>
        <strain evidence="1">DSM 1059</strain>
    </source>
</reference>
<protein>
    <submittedName>
        <fullName evidence="1">Uncharacterized protein</fullName>
    </submittedName>
</protein>
<keyword evidence="2" id="KW-1185">Reference proteome</keyword>
<dbReference type="AlphaFoldDB" id="A0A0X8X9P6"/>
<accession>A0A0X8X9P6</accession>
<dbReference type="RefSeq" id="WP_096409503.1">
    <property type="nucleotide sequence ID" value="NZ_AP017372.2"/>
</dbReference>
<dbReference type="EMBL" id="AP017372">
    <property type="protein sequence ID" value="BAU58095.2"/>
    <property type="molecule type" value="Genomic_DNA"/>
</dbReference>
<proteinExistence type="predicted"/>
<sequence length="123" mass="13809">MTANQLVVRTTVISCFLFIGGCGQQLPTCDSNDTIEIITDLISEDVASGRAGVGPTDVNVRIDDIELIDDGETRRRCEVTYLASNIPIEEVDESHSRIMTYDIYQEGDDNIWEVVDISYERFK</sequence>
<organism evidence="1 2">
    <name type="scientific">Halorhodospira halochloris</name>
    <name type="common">Ectothiorhodospira halochloris</name>
    <dbReference type="NCBI Taxonomy" id="1052"/>
    <lineage>
        <taxon>Bacteria</taxon>
        <taxon>Pseudomonadati</taxon>
        <taxon>Pseudomonadota</taxon>
        <taxon>Gammaproteobacteria</taxon>
        <taxon>Chromatiales</taxon>
        <taxon>Ectothiorhodospiraceae</taxon>
        <taxon>Halorhodospira</taxon>
    </lineage>
</organism>
<evidence type="ECO:0000313" key="1">
    <source>
        <dbReference type="EMBL" id="BAU58095.2"/>
    </source>
</evidence>
<dbReference type="KEGG" id="hhk:HH1059_13880"/>
<name>A0A0X8X9P6_HALHR</name>
<evidence type="ECO:0000313" key="2">
    <source>
        <dbReference type="Proteomes" id="UP000218890"/>
    </source>
</evidence>
<dbReference type="Proteomes" id="UP000218890">
    <property type="component" value="Chromosome"/>
</dbReference>